<evidence type="ECO:0000313" key="2">
    <source>
        <dbReference type="Proteomes" id="UP000823775"/>
    </source>
</evidence>
<gene>
    <name evidence="1" type="ORF">HAX54_052412</name>
</gene>
<name>A0ABS8RTV8_DATST</name>
<proteinExistence type="predicted"/>
<keyword evidence="2" id="KW-1185">Reference proteome</keyword>
<accession>A0ABS8RTV8</accession>
<evidence type="ECO:0000313" key="1">
    <source>
        <dbReference type="EMBL" id="MCD7449450.1"/>
    </source>
</evidence>
<reference evidence="1 2" key="1">
    <citation type="journal article" date="2021" name="BMC Genomics">
        <title>Datura genome reveals duplications of psychoactive alkaloid biosynthetic genes and high mutation rate following tissue culture.</title>
        <authorList>
            <person name="Rajewski A."/>
            <person name="Carter-House D."/>
            <person name="Stajich J."/>
            <person name="Litt A."/>
        </authorList>
    </citation>
    <scope>NUCLEOTIDE SEQUENCE [LARGE SCALE GENOMIC DNA]</scope>
    <source>
        <strain evidence="1">AR-01</strain>
    </source>
</reference>
<organism evidence="1 2">
    <name type="scientific">Datura stramonium</name>
    <name type="common">Jimsonweed</name>
    <name type="synonym">Common thornapple</name>
    <dbReference type="NCBI Taxonomy" id="4076"/>
    <lineage>
        <taxon>Eukaryota</taxon>
        <taxon>Viridiplantae</taxon>
        <taxon>Streptophyta</taxon>
        <taxon>Embryophyta</taxon>
        <taxon>Tracheophyta</taxon>
        <taxon>Spermatophyta</taxon>
        <taxon>Magnoliopsida</taxon>
        <taxon>eudicotyledons</taxon>
        <taxon>Gunneridae</taxon>
        <taxon>Pentapetalae</taxon>
        <taxon>asterids</taxon>
        <taxon>lamiids</taxon>
        <taxon>Solanales</taxon>
        <taxon>Solanaceae</taxon>
        <taxon>Solanoideae</taxon>
        <taxon>Datureae</taxon>
        <taxon>Datura</taxon>
    </lineage>
</organism>
<protein>
    <submittedName>
        <fullName evidence="1">Uncharacterized protein</fullName>
    </submittedName>
</protein>
<sequence length="113" mass="12918">MNNFAGGWPKTMELEGRRVSFRRISGRLPRWSGIVVLIGEIMEGFRRVTGVYGVRSGSLVVGRERREKKKGGCMWSLGKKGVARRVWRLPVFLDGVLVVKRASEKEREEMVRV</sequence>
<dbReference type="Proteomes" id="UP000823775">
    <property type="component" value="Unassembled WGS sequence"/>
</dbReference>
<comment type="caution">
    <text evidence="1">The sequence shown here is derived from an EMBL/GenBank/DDBJ whole genome shotgun (WGS) entry which is preliminary data.</text>
</comment>
<dbReference type="EMBL" id="JACEIK010000095">
    <property type="protein sequence ID" value="MCD7449450.1"/>
    <property type="molecule type" value="Genomic_DNA"/>
</dbReference>